<sequence length="428" mass="45364">MVLDANTYLSSLGIDVTDAAQPAIGRLALAGEFVLGGERGVLLRPKRGDVSDRYLELLAGKGYAFVIVDGGNYPSFYAREQEGLVPVRALPVADRSHFPSAGVLGAWGQLIRAAARHGDAAKLGVAQLVARLDGDEVFGPDLVRPTGDVPVSRLGGDESVAVEPLRTAAALLAGFRLRPNARDELVRLVVALSSLLPDKSQFSGLTESVAPLVRAHQLGARRLLVSSGAGAEIAALLGAEGTIFLPAELRLLEPLLERLLPSVERVFADFLQSNLNGSYDGVIVVPPFGLQLSGTQLGRFELSKRGGKARSRVPAELLFIEHALAAMADGALLVTVLPEGLLSSVGHADFREWLLEHARLLAVVSLPAGTCFRGTEVKCSVVMLRKPAPADGYPILMVDVEAHDLSGDIEAARSELEDFLEREVAACA</sequence>
<dbReference type="OrthoDB" id="3483232at2"/>
<dbReference type="Pfam" id="PF02384">
    <property type="entry name" value="N6_Mtase"/>
    <property type="match status" value="1"/>
</dbReference>
<gene>
    <name evidence="2" type="ORF">GA0070560_11467</name>
</gene>
<keyword evidence="2" id="KW-0808">Transferase</keyword>
<organism evidence="2 3">
    <name type="scientific">Micromonospora halophytica</name>
    <dbReference type="NCBI Taxonomy" id="47864"/>
    <lineage>
        <taxon>Bacteria</taxon>
        <taxon>Bacillati</taxon>
        <taxon>Actinomycetota</taxon>
        <taxon>Actinomycetes</taxon>
        <taxon>Micromonosporales</taxon>
        <taxon>Micromonosporaceae</taxon>
        <taxon>Micromonospora</taxon>
    </lineage>
</organism>
<dbReference type="PANTHER" id="PTHR42998">
    <property type="entry name" value="TYPE I RESTRICTION ENZYME HINDVIIP M PROTEIN-RELATED"/>
    <property type="match status" value="1"/>
</dbReference>
<protein>
    <submittedName>
        <fullName evidence="2">N-6 DNA Methylase</fullName>
    </submittedName>
</protein>
<dbReference type="AlphaFoldDB" id="A0A1C5IPF6"/>
<dbReference type="GO" id="GO:0008170">
    <property type="term" value="F:N-methyltransferase activity"/>
    <property type="evidence" value="ECO:0007669"/>
    <property type="project" value="InterPro"/>
</dbReference>
<feature type="domain" description="DNA methylase adenine-specific" evidence="1">
    <location>
        <begin position="277"/>
        <end position="403"/>
    </location>
</feature>
<dbReference type="Proteomes" id="UP000199408">
    <property type="component" value="Unassembled WGS sequence"/>
</dbReference>
<dbReference type="PANTHER" id="PTHR42998:SF1">
    <property type="entry name" value="TYPE I RESTRICTION ENZYME HINDI METHYLASE SUBUNIT"/>
    <property type="match status" value="1"/>
</dbReference>
<reference evidence="3" key="1">
    <citation type="submission" date="2016-06" db="EMBL/GenBank/DDBJ databases">
        <authorList>
            <person name="Varghese N."/>
        </authorList>
    </citation>
    <scope>NUCLEOTIDE SEQUENCE [LARGE SCALE GENOMIC DNA]</scope>
    <source>
        <strain evidence="3">DSM 43171</strain>
    </source>
</reference>
<dbReference type="InterPro" id="IPR003356">
    <property type="entry name" value="DNA_methylase_A-5"/>
</dbReference>
<keyword evidence="3" id="KW-1185">Reference proteome</keyword>
<evidence type="ECO:0000313" key="3">
    <source>
        <dbReference type="Proteomes" id="UP000199408"/>
    </source>
</evidence>
<keyword evidence="2" id="KW-0489">Methyltransferase</keyword>
<evidence type="ECO:0000313" key="2">
    <source>
        <dbReference type="EMBL" id="SCG59899.1"/>
    </source>
</evidence>
<evidence type="ECO:0000259" key="1">
    <source>
        <dbReference type="Pfam" id="PF02384"/>
    </source>
</evidence>
<dbReference type="STRING" id="47864.GA0070560_11467"/>
<dbReference type="EMBL" id="FMDN01000014">
    <property type="protein sequence ID" value="SCG59899.1"/>
    <property type="molecule type" value="Genomic_DNA"/>
</dbReference>
<dbReference type="GO" id="GO:0003677">
    <property type="term" value="F:DNA binding"/>
    <property type="evidence" value="ECO:0007669"/>
    <property type="project" value="InterPro"/>
</dbReference>
<accession>A0A1C5IPF6</accession>
<dbReference type="SUPFAM" id="SSF53335">
    <property type="entry name" value="S-adenosyl-L-methionine-dependent methyltransferases"/>
    <property type="match status" value="1"/>
</dbReference>
<dbReference type="Gene3D" id="3.40.50.150">
    <property type="entry name" value="Vaccinia Virus protein VP39"/>
    <property type="match status" value="1"/>
</dbReference>
<name>A0A1C5IPF6_9ACTN</name>
<proteinExistence type="predicted"/>
<dbReference type="InterPro" id="IPR029063">
    <property type="entry name" value="SAM-dependent_MTases_sf"/>
</dbReference>
<dbReference type="InterPro" id="IPR052916">
    <property type="entry name" value="Type-I_RE_MTase_Subunit"/>
</dbReference>
<dbReference type="GO" id="GO:0032259">
    <property type="term" value="P:methylation"/>
    <property type="evidence" value="ECO:0007669"/>
    <property type="project" value="UniProtKB-KW"/>
</dbReference>